<keyword evidence="3" id="KW-0813">Transport</keyword>
<keyword evidence="5" id="KW-0653">Protein transport</keyword>
<dbReference type="InterPro" id="IPR011989">
    <property type="entry name" value="ARM-like"/>
</dbReference>
<feature type="domain" description="Importin N-terminal" evidence="7">
    <location>
        <begin position="30"/>
        <end position="116"/>
    </location>
</feature>
<dbReference type="Pfam" id="PF08506">
    <property type="entry name" value="Cse1"/>
    <property type="match status" value="1"/>
</dbReference>
<evidence type="ECO:0000256" key="2">
    <source>
        <dbReference type="ARBA" id="ARBA00004496"/>
    </source>
</evidence>
<protein>
    <submittedName>
        <fullName evidence="8">Armadillo-type protein</fullName>
    </submittedName>
</protein>
<evidence type="ECO:0000256" key="3">
    <source>
        <dbReference type="ARBA" id="ARBA00022448"/>
    </source>
</evidence>
<dbReference type="Proteomes" id="UP000673691">
    <property type="component" value="Unassembled WGS sequence"/>
</dbReference>
<dbReference type="SMART" id="SM00913">
    <property type="entry name" value="IBN_N"/>
    <property type="match status" value="1"/>
</dbReference>
<dbReference type="PANTHER" id="PTHR10997">
    <property type="entry name" value="IMPORTIN-7, 8, 11"/>
    <property type="match status" value="1"/>
</dbReference>
<evidence type="ECO:0000256" key="6">
    <source>
        <dbReference type="ARBA" id="ARBA00023242"/>
    </source>
</evidence>
<dbReference type="InterPro" id="IPR016024">
    <property type="entry name" value="ARM-type_fold"/>
</dbReference>
<dbReference type="Gene3D" id="1.25.10.10">
    <property type="entry name" value="Leucine-rich Repeat Variant"/>
    <property type="match status" value="1"/>
</dbReference>
<feature type="non-terminal residue" evidence="8">
    <location>
        <position position="382"/>
    </location>
</feature>
<evidence type="ECO:0000313" key="9">
    <source>
        <dbReference type="Proteomes" id="UP000673691"/>
    </source>
</evidence>
<dbReference type="SUPFAM" id="SSF48371">
    <property type="entry name" value="ARM repeat"/>
    <property type="match status" value="1"/>
</dbReference>
<evidence type="ECO:0000256" key="4">
    <source>
        <dbReference type="ARBA" id="ARBA00022490"/>
    </source>
</evidence>
<dbReference type="EMBL" id="JAEFCI010008200">
    <property type="protein sequence ID" value="KAG5458615.1"/>
    <property type="molecule type" value="Genomic_DNA"/>
</dbReference>
<dbReference type="InterPro" id="IPR013713">
    <property type="entry name" value="XPO2_central"/>
</dbReference>
<sequence length="382" mass="42843">MCKRTTRSSCFRGQIFDGTLSPSPEVRAAAEQQIKQPSLRLGSQPHVSVFPLLLSYSPETSNSTRQAIAVYFKNRVQRSWDLTGAPEKDHFESSAAVIPAADKENVKKNILEALVRAPPVVRSQLVVCLIVILTEEFPEKWPEFVPTVRNLLSATNDSSLLAAGVHAFHSVVKVYQWRPVAKRGPLENVIRELFPPALEAGNLLVAQDNEQAAGMLRLLLKGYHASMQVFAEVFCGSRSLPSPPVEFLRLIRDANWNPGAARDILFAKQLVSGVAVDILRTYLMLADSYIQGKQWMSPVALHALAAFFDDAVSALLREFLTLVNSSVKHTATWKEMKPYVDVIVTRFIFPMLCFSDRDDEVWEDDAVEYVHKRLDPMEDYQS</sequence>
<accession>A0A8H8DHH8</accession>
<gene>
    <name evidence="8" type="ORF">BJ554DRAFT_1128</name>
</gene>
<organism evidence="8 9">
    <name type="scientific">Olpidium bornovanus</name>
    <dbReference type="NCBI Taxonomy" id="278681"/>
    <lineage>
        <taxon>Eukaryota</taxon>
        <taxon>Fungi</taxon>
        <taxon>Fungi incertae sedis</taxon>
        <taxon>Olpidiomycota</taxon>
        <taxon>Olpidiomycotina</taxon>
        <taxon>Olpidiomycetes</taxon>
        <taxon>Olpidiales</taxon>
        <taxon>Olpidiaceae</taxon>
        <taxon>Olpidium</taxon>
    </lineage>
</organism>
<comment type="caution">
    <text evidence="8">The sequence shown here is derived from an EMBL/GenBank/DDBJ whole genome shotgun (WGS) entry which is preliminary data.</text>
</comment>
<evidence type="ECO:0000256" key="5">
    <source>
        <dbReference type="ARBA" id="ARBA00022927"/>
    </source>
</evidence>
<comment type="subcellular location">
    <subcellularLocation>
        <location evidence="2">Cytoplasm</location>
    </subcellularLocation>
    <subcellularLocation>
        <location evidence="1">Nucleus</location>
    </subcellularLocation>
</comment>
<dbReference type="GO" id="GO:0006606">
    <property type="term" value="P:protein import into nucleus"/>
    <property type="evidence" value="ECO:0007669"/>
    <property type="project" value="TreeGrafter"/>
</dbReference>
<dbReference type="GO" id="GO:0005829">
    <property type="term" value="C:cytosol"/>
    <property type="evidence" value="ECO:0007669"/>
    <property type="project" value="TreeGrafter"/>
</dbReference>
<dbReference type="OrthoDB" id="760868at2759"/>
<dbReference type="GO" id="GO:0005635">
    <property type="term" value="C:nuclear envelope"/>
    <property type="evidence" value="ECO:0007669"/>
    <property type="project" value="TreeGrafter"/>
</dbReference>
<dbReference type="Pfam" id="PF03810">
    <property type="entry name" value="IBN_N"/>
    <property type="match status" value="1"/>
</dbReference>
<name>A0A8H8DHH8_9FUNG</name>
<evidence type="ECO:0000313" key="8">
    <source>
        <dbReference type="EMBL" id="KAG5458615.1"/>
    </source>
</evidence>
<keyword evidence="6" id="KW-0539">Nucleus</keyword>
<dbReference type="PROSITE" id="PS50166">
    <property type="entry name" value="IMPORTIN_B_NT"/>
    <property type="match status" value="1"/>
</dbReference>
<proteinExistence type="predicted"/>
<dbReference type="InterPro" id="IPR001494">
    <property type="entry name" value="Importin-beta_N"/>
</dbReference>
<dbReference type="PANTHER" id="PTHR10997:SF18">
    <property type="entry name" value="D-IMPORTIN 7_RANBP7"/>
    <property type="match status" value="1"/>
</dbReference>
<keyword evidence="9" id="KW-1185">Reference proteome</keyword>
<evidence type="ECO:0000259" key="7">
    <source>
        <dbReference type="PROSITE" id="PS50166"/>
    </source>
</evidence>
<reference evidence="8 9" key="1">
    <citation type="journal article" name="Sci. Rep.">
        <title>Genome-scale phylogenetic analyses confirm Olpidium as the closest living zoosporic fungus to the non-flagellated, terrestrial fungi.</title>
        <authorList>
            <person name="Chang Y."/>
            <person name="Rochon D."/>
            <person name="Sekimoto S."/>
            <person name="Wang Y."/>
            <person name="Chovatia M."/>
            <person name="Sandor L."/>
            <person name="Salamov A."/>
            <person name="Grigoriev I.V."/>
            <person name="Stajich J.E."/>
            <person name="Spatafora J.W."/>
        </authorList>
    </citation>
    <scope>NUCLEOTIDE SEQUENCE [LARGE SCALE GENOMIC DNA]</scope>
    <source>
        <strain evidence="8">S191</strain>
    </source>
</reference>
<dbReference type="GO" id="GO:0031267">
    <property type="term" value="F:small GTPase binding"/>
    <property type="evidence" value="ECO:0007669"/>
    <property type="project" value="InterPro"/>
</dbReference>
<evidence type="ECO:0000256" key="1">
    <source>
        <dbReference type="ARBA" id="ARBA00004123"/>
    </source>
</evidence>
<dbReference type="AlphaFoldDB" id="A0A8H8DHH8"/>
<keyword evidence="4" id="KW-0963">Cytoplasm</keyword>